<name>A7Z5V9_BACVZ</name>
<evidence type="ECO:0000256" key="1">
    <source>
        <dbReference type="ARBA" id="ARBA00004651"/>
    </source>
</evidence>
<dbReference type="PANTHER" id="PTHR34582:SF2">
    <property type="entry name" value="UPF0702 TRANSMEMBRANE PROTEIN YDFR"/>
    <property type="match status" value="1"/>
</dbReference>
<dbReference type="AlphaFoldDB" id="A7Z5V9"/>
<evidence type="ECO:0000256" key="2">
    <source>
        <dbReference type="ARBA" id="ARBA00006448"/>
    </source>
</evidence>
<evidence type="ECO:0000313" key="10">
    <source>
        <dbReference type="EMBL" id="ABS74385.1"/>
    </source>
</evidence>
<dbReference type="Gene3D" id="3.30.240.20">
    <property type="entry name" value="bsu07140 like domains"/>
    <property type="match status" value="1"/>
</dbReference>
<feature type="compositionally biased region" description="Basic residues" evidence="7">
    <location>
        <begin position="184"/>
        <end position="194"/>
    </location>
</feature>
<sequence>MRFAWEELIIIAFGMILLRISGRKSIAQMTIAQTMVMISIGTIIVHPILETSLLKTLIAASILFSALILMEWFQVKVNWIESFLTGKSKFVIEDGQLNIENLKKLRLTADQLEMRLRLLGISNINTIKYATLEANGQLGYELKDDCKPLTIKDLKNVIDPKCLNKEPQPQKDDQANIFEEIKKHQTQHKPKNLE</sequence>
<evidence type="ECO:0000256" key="8">
    <source>
        <dbReference type="SAM" id="Phobius"/>
    </source>
</evidence>
<protein>
    <submittedName>
        <fullName evidence="10">DUF421 domain-containing protein</fullName>
    </submittedName>
</protein>
<feature type="transmembrane region" description="Helical" evidence="8">
    <location>
        <begin position="56"/>
        <end position="75"/>
    </location>
</feature>
<dbReference type="InterPro" id="IPR023090">
    <property type="entry name" value="UPF0702_alpha/beta_dom_sf"/>
</dbReference>
<keyword evidence="3" id="KW-1003">Cell membrane</keyword>
<dbReference type="HOGENOM" id="CLU_077149_1_0_9"/>
<comment type="subcellular location">
    <subcellularLocation>
        <location evidence="1">Cell membrane</location>
        <topology evidence="1">Multi-pass membrane protein</topology>
    </subcellularLocation>
</comment>
<evidence type="ECO:0000313" key="11">
    <source>
        <dbReference type="Proteomes" id="UP000001120"/>
    </source>
</evidence>
<dbReference type="KEGG" id="bay:RBAM_020230"/>
<comment type="similarity">
    <text evidence="2">Belongs to the UPF0702 family.</text>
</comment>
<evidence type="ECO:0000256" key="7">
    <source>
        <dbReference type="SAM" id="MobiDB-lite"/>
    </source>
</evidence>
<feature type="domain" description="YetF C-terminal" evidence="9">
    <location>
        <begin position="76"/>
        <end position="152"/>
    </location>
</feature>
<dbReference type="Pfam" id="PF04239">
    <property type="entry name" value="DUF421"/>
    <property type="match status" value="1"/>
</dbReference>
<feature type="transmembrane region" description="Helical" evidence="8">
    <location>
        <begin position="32"/>
        <end position="49"/>
    </location>
</feature>
<evidence type="ECO:0000256" key="4">
    <source>
        <dbReference type="ARBA" id="ARBA00022692"/>
    </source>
</evidence>
<accession>A7Z5V9</accession>
<evidence type="ECO:0000256" key="5">
    <source>
        <dbReference type="ARBA" id="ARBA00022989"/>
    </source>
</evidence>
<keyword evidence="5 8" id="KW-1133">Transmembrane helix</keyword>
<proteinExistence type="inferred from homology"/>
<keyword evidence="6 8" id="KW-0472">Membrane</keyword>
<evidence type="ECO:0000256" key="3">
    <source>
        <dbReference type="ARBA" id="ARBA00022475"/>
    </source>
</evidence>
<evidence type="ECO:0000259" key="9">
    <source>
        <dbReference type="Pfam" id="PF04239"/>
    </source>
</evidence>
<gene>
    <name evidence="10" type="ordered locus">RBAM_020230</name>
</gene>
<dbReference type="GeneID" id="93081155"/>
<keyword evidence="11" id="KW-1185">Reference proteome</keyword>
<dbReference type="RefSeq" id="WP_012117822.1">
    <property type="nucleotide sequence ID" value="NC_009725.2"/>
</dbReference>
<organism evidence="10 11">
    <name type="scientific">Bacillus velezensis (strain DSM 23117 / BGSC 10A6 / LMG 26770 / FZB42)</name>
    <name type="common">Bacillus amyloliquefaciens subsp. plantarum</name>
    <dbReference type="NCBI Taxonomy" id="326423"/>
    <lineage>
        <taxon>Bacteria</taxon>
        <taxon>Bacillati</taxon>
        <taxon>Bacillota</taxon>
        <taxon>Bacilli</taxon>
        <taxon>Bacillales</taxon>
        <taxon>Bacillaceae</taxon>
        <taxon>Bacillus</taxon>
        <taxon>Bacillus amyloliquefaciens group</taxon>
    </lineage>
</organism>
<reference evidence="10 11" key="1">
    <citation type="journal article" date="2007" name="Nat. Biotechnol.">
        <title>Comparative analysis of the complete genome sequence of the plant growth-promoting bacterium Bacillus amyloliquefaciens FZB42.</title>
        <authorList>
            <person name="Chen X.H."/>
            <person name="Koumoutsi A."/>
            <person name="Scholz R."/>
            <person name="Eisenreich A."/>
            <person name="Schneider K."/>
            <person name="Heinemeyer I."/>
            <person name="Morgenstern B."/>
            <person name="Voss B."/>
            <person name="Hess W.R."/>
            <person name="Reva O."/>
            <person name="Junge H."/>
            <person name="Voigt B."/>
            <person name="Jungblut P.R."/>
            <person name="Vater J."/>
            <person name="Sussmuth R."/>
            <person name="Liesegang H."/>
            <person name="Strittmatter A."/>
            <person name="Gottschalk G."/>
            <person name="Borriss R."/>
        </authorList>
    </citation>
    <scope>NUCLEOTIDE SEQUENCE [LARGE SCALE GENOMIC DNA]</scope>
    <source>
        <strain evidence="11">DSM 23117 / BGSC 10A6 / LMG 26770 / FZB42</strain>
    </source>
</reference>
<dbReference type="PANTHER" id="PTHR34582">
    <property type="entry name" value="UPF0702 TRANSMEMBRANE PROTEIN YCAP"/>
    <property type="match status" value="1"/>
</dbReference>
<feature type="compositionally biased region" description="Basic and acidic residues" evidence="7">
    <location>
        <begin position="162"/>
        <end position="183"/>
    </location>
</feature>
<dbReference type="InterPro" id="IPR007353">
    <property type="entry name" value="DUF421"/>
</dbReference>
<keyword evidence="4 8" id="KW-0812">Transmembrane</keyword>
<dbReference type="GO" id="GO:0005886">
    <property type="term" value="C:plasma membrane"/>
    <property type="evidence" value="ECO:0007669"/>
    <property type="project" value="UniProtKB-SubCell"/>
</dbReference>
<dbReference type="EMBL" id="CP000560">
    <property type="protein sequence ID" value="ABS74385.1"/>
    <property type="molecule type" value="Genomic_DNA"/>
</dbReference>
<evidence type="ECO:0000256" key="6">
    <source>
        <dbReference type="ARBA" id="ARBA00023136"/>
    </source>
</evidence>
<dbReference type="Proteomes" id="UP000001120">
    <property type="component" value="Chromosome"/>
</dbReference>
<feature type="region of interest" description="Disordered" evidence="7">
    <location>
        <begin position="162"/>
        <end position="194"/>
    </location>
</feature>